<keyword evidence="3" id="KW-0804">Transcription</keyword>
<proteinExistence type="predicted"/>
<comment type="caution">
    <text evidence="6">The sequence shown here is derived from an EMBL/GenBank/DDBJ whole genome shotgun (WGS) entry which is preliminary data.</text>
</comment>
<feature type="compositionally biased region" description="Polar residues" evidence="5">
    <location>
        <begin position="22"/>
        <end position="37"/>
    </location>
</feature>
<evidence type="ECO:0000256" key="1">
    <source>
        <dbReference type="ARBA" id="ARBA00004123"/>
    </source>
</evidence>
<dbReference type="Proteomes" id="UP001642483">
    <property type="component" value="Unassembled WGS sequence"/>
</dbReference>
<evidence type="ECO:0000256" key="3">
    <source>
        <dbReference type="ARBA" id="ARBA00023163"/>
    </source>
</evidence>
<comment type="subcellular location">
    <subcellularLocation>
        <location evidence="1">Nucleus</location>
    </subcellularLocation>
</comment>
<keyword evidence="4" id="KW-0539">Nucleus</keyword>
<keyword evidence="2" id="KW-0240">DNA-directed RNA polymerase</keyword>
<evidence type="ECO:0000256" key="4">
    <source>
        <dbReference type="ARBA" id="ARBA00023242"/>
    </source>
</evidence>
<evidence type="ECO:0000256" key="5">
    <source>
        <dbReference type="SAM" id="MobiDB-lite"/>
    </source>
</evidence>
<keyword evidence="7" id="KW-1185">Reference proteome</keyword>
<gene>
    <name evidence="6" type="ORF">CVLEPA_LOCUS9235</name>
</gene>
<sequence>MSSNGTPGSGNAGDSGEFSRPGRSNSLGRVKQTSDQSPGRLPSLRGPRDLTLGGIKKKTFTPTIPQRKERIKPDPSKDDAKPAKPNKSKRDRCRDGRNRGRGRGRGGFQKQEIIQSHSIFEAGPGAETTNRGRESFASAAEPAPQILKPTIKKESFDALQLKIESDEVMKKLDEGNTSLILDLQNDEKLRPVALPMYSTPQIPAIKQEPVGSMDIKENIVRDNPNITSPIFQSSEEQLMLFQIPDTVPGIPPSKDAPSIMVKQEPGVSSVKQEPVEQNQENDSESICGIDQLSEGPIGKLQIMKSGKCKLVLGGITLDLKIGTPSSFAEELVSIRLPPDGSPDTAKGHLSVLGNVENKVVCIPDMSSLIEPR</sequence>
<dbReference type="InterPro" id="IPR007811">
    <property type="entry name" value="RPC4"/>
</dbReference>
<feature type="region of interest" description="Disordered" evidence="5">
    <location>
        <begin position="1"/>
        <end position="140"/>
    </location>
</feature>
<dbReference type="PANTHER" id="PTHR13408:SF0">
    <property type="entry name" value="DNA-DIRECTED RNA POLYMERASE III SUBUNIT RPC4"/>
    <property type="match status" value="1"/>
</dbReference>
<protein>
    <recommendedName>
        <fullName evidence="8">DNA-directed RNA polymerase III subunit RPC4</fullName>
    </recommendedName>
</protein>
<feature type="compositionally biased region" description="Basic and acidic residues" evidence="5">
    <location>
        <begin position="66"/>
        <end position="82"/>
    </location>
</feature>
<name>A0ABP0FKH5_CLALP</name>
<evidence type="ECO:0000313" key="7">
    <source>
        <dbReference type="Proteomes" id="UP001642483"/>
    </source>
</evidence>
<evidence type="ECO:0008006" key="8">
    <source>
        <dbReference type="Google" id="ProtNLM"/>
    </source>
</evidence>
<evidence type="ECO:0000256" key="2">
    <source>
        <dbReference type="ARBA" id="ARBA00022478"/>
    </source>
</evidence>
<dbReference type="EMBL" id="CAWYQH010000057">
    <property type="protein sequence ID" value="CAK8678964.1"/>
    <property type="molecule type" value="Genomic_DNA"/>
</dbReference>
<reference evidence="6 7" key="1">
    <citation type="submission" date="2024-02" db="EMBL/GenBank/DDBJ databases">
        <authorList>
            <person name="Daric V."/>
            <person name="Darras S."/>
        </authorList>
    </citation>
    <scope>NUCLEOTIDE SEQUENCE [LARGE SCALE GENOMIC DNA]</scope>
</reference>
<evidence type="ECO:0000313" key="6">
    <source>
        <dbReference type="EMBL" id="CAK8678964.1"/>
    </source>
</evidence>
<dbReference type="Pfam" id="PF05132">
    <property type="entry name" value="RNA_pol_Rpc4"/>
    <property type="match status" value="1"/>
</dbReference>
<organism evidence="6 7">
    <name type="scientific">Clavelina lepadiformis</name>
    <name type="common">Light-bulb sea squirt</name>
    <name type="synonym">Ascidia lepadiformis</name>
    <dbReference type="NCBI Taxonomy" id="159417"/>
    <lineage>
        <taxon>Eukaryota</taxon>
        <taxon>Metazoa</taxon>
        <taxon>Chordata</taxon>
        <taxon>Tunicata</taxon>
        <taxon>Ascidiacea</taxon>
        <taxon>Aplousobranchia</taxon>
        <taxon>Clavelinidae</taxon>
        <taxon>Clavelina</taxon>
    </lineage>
</organism>
<dbReference type="PANTHER" id="PTHR13408">
    <property type="entry name" value="DNA-DIRECTED RNA POLYMERASE III"/>
    <property type="match status" value="1"/>
</dbReference>
<accession>A0ABP0FKH5</accession>